<accession>A0A1F6CU74</accession>
<feature type="transmembrane region" description="Helical" evidence="1">
    <location>
        <begin position="21"/>
        <end position="43"/>
    </location>
</feature>
<gene>
    <name evidence="2" type="ORF">A2851_00470</name>
</gene>
<evidence type="ECO:0000313" key="3">
    <source>
        <dbReference type="Proteomes" id="UP000176863"/>
    </source>
</evidence>
<sequence>MVRDVISQNHMKKKTARSGANAVKLAVLGASLATVAAGAYFFLGPKGKKHQKHARAWAIKMKGDVVEKLEMARDISEPVYNEIIDSVARTYAKGKKASHKEIRALKQDLKKHWKTISSSARAVKREGLKGAGKVAKKAKQ</sequence>
<organism evidence="2 3">
    <name type="scientific">Candidatus Kaiserbacteria bacterium RIFCSPHIGHO2_01_FULL_53_29</name>
    <dbReference type="NCBI Taxonomy" id="1798480"/>
    <lineage>
        <taxon>Bacteria</taxon>
        <taxon>Candidatus Kaiseribacteriota</taxon>
    </lineage>
</organism>
<protein>
    <submittedName>
        <fullName evidence="2">Uncharacterized protein</fullName>
    </submittedName>
</protein>
<evidence type="ECO:0000313" key="2">
    <source>
        <dbReference type="EMBL" id="OGG52667.1"/>
    </source>
</evidence>
<keyword evidence="1" id="KW-0472">Membrane</keyword>
<dbReference type="STRING" id="1798480.A2851_00470"/>
<dbReference type="Proteomes" id="UP000176863">
    <property type="component" value="Unassembled WGS sequence"/>
</dbReference>
<dbReference type="AlphaFoldDB" id="A0A1F6CU74"/>
<keyword evidence="1" id="KW-0812">Transmembrane</keyword>
<dbReference type="EMBL" id="MFKT01000024">
    <property type="protein sequence ID" value="OGG52667.1"/>
    <property type="molecule type" value="Genomic_DNA"/>
</dbReference>
<evidence type="ECO:0000256" key="1">
    <source>
        <dbReference type="SAM" id="Phobius"/>
    </source>
</evidence>
<keyword evidence="1" id="KW-1133">Transmembrane helix</keyword>
<proteinExistence type="predicted"/>
<reference evidence="2 3" key="1">
    <citation type="journal article" date="2016" name="Nat. Commun.">
        <title>Thousands of microbial genomes shed light on interconnected biogeochemical processes in an aquifer system.</title>
        <authorList>
            <person name="Anantharaman K."/>
            <person name="Brown C.T."/>
            <person name="Hug L.A."/>
            <person name="Sharon I."/>
            <person name="Castelle C.J."/>
            <person name="Probst A.J."/>
            <person name="Thomas B.C."/>
            <person name="Singh A."/>
            <person name="Wilkins M.J."/>
            <person name="Karaoz U."/>
            <person name="Brodie E.L."/>
            <person name="Williams K.H."/>
            <person name="Hubbard S.S."/>
            <person name="Banfield J.F."/>
        </authorList>
    </citation>
    <scope>NUCLEOTIDE SEQUENCE [LARGE SCALE GENOMIC DNA]</scope>
</reference>
<name>A0A1F6CU74_9BACT</name>
<comment type="caution">
    <text evidence="2">The sequence shown here is derived from an EMBL/GenBank/DDBJ whole genome shotgun (WGS) entry which is preliminary data.</text>
</comment>